<name>A0AAD2FVN6_9STRA</name>
<keyword evidence="3" id="KW-1185">Reference proteome</keyword>
<reference evidence="2" key="1">
    <citation type="submission" date="2023-08" db="EMBL/GenBank/DDBJ databases">
        <authorList>
            <person name="Audoor S."/>
            <person name="Bilcke G."/>
        </authorList>
    </citation>
    <scope>NUCLEOTIDE SEQUENCE</scope>
</reference>
<feature type="compositionally biased region" description="Polar residues" evidence="1">
    <location>
        <begin position="27"/>
        <end position="37"/>
    </location>
</feature>
<accession>A0AAD2FVN6</accession>
<evidence type="ECO:0000313" key="2">
    <source>
        <dbReference type="EMBL" id="CAJ1954416.1"/>
    </source>
</evidence>
<evidence type="ECO:0000313" key="3">
    <source>
        <dbReference type="Proteomes" id="UP001295423"/>
    </source>
</evidence>
<dbReference type="EMBL" id="CAKOGP040001869">
    <property type="protein sequence ID" value="CAJ1954416.1"/>
    <property type="molecule type" value="Genomic_DNA"/>
</dbReference>
<comment type="caution">
    <text evidence="2">The sequence shown here is derived from an EMBL/GenBank/DDBJ whole genome shotgun (WGS) entry which is preliminary data.</text>
</comment>
<feature type="region of interest" description="Disordered" evidence="1">
    <location>
        <begin position="138"/>
        <end position="169"/>
    </location>
</feature>
<gene>
    <name evidence="2" type="ORF">CYCCA115_LOCUS15008</name>
</gene>
<organism evidence="2 3">
    <name type="scientific">Cylindrotheca closterium</name>
    <dbReference type="NCBI Taxonomy" id="2856"/>
    <lineage>
        <taxon>Eukaryota</taxon>
        <taxon>Sar</taxon>
        <taxon>Stramenopiles</taxon>
        <taxon>Ochrophyta</taxon>
        <taxon>Bacillariophyta</taxon>
        <taxon>Bacillariophyceae</taxon>
        <taxon>Bacillariophycidae</taxon>
        <taxon>Bacillariales</taxon>
        <taxon>Bacillariaceae</taxon>
        <taxon>Cylindrotheca</taxon>
    </lineage>
</organism>
<dbReference type="AlphaFoldDB" id="A0AAD2FVN6"/>
<protein>
    <submittedName>
        <fullName evidence="2">Uncharacterized protein</fullName>
    </submittedName>
</protein>
<proteinExistence type="predicted"/>
<dbReference type="Proteomes" id="UP001295423">
    <property type="component" value="Unassembled WGS sequence"/>
</dbReference>
<feature type="compositionally biased region" description="Polar residues" evidence="1">
    <location>
        <begin position="1"/>
        <end position="17"/>
    </location>
</feature>
<sequence length="169" mass="19417">MEDANSSSDTTILITTQHHTKLDDYSSIDQEQSSSVPQRPIPKELMEVEEVDMNDELMDPFEWATRKLIPIPKQYYWEDSDNSEEAPVDPKVLPLKLKLWHRSVAAGGSALRMVDKMGKPVAGFLGLSSSRFDYVTSTMSERDWESSRQIVSERRKHRQEDQLEDGDED</sequence>
<feature type="region of interest" description="Disordered" evidence="1">
    <location>
        <begin position="1"/>
        <end position="45"/>
    </location>
</feature>
<evidence type="ECO:0000256" key="1">
    <source>
        <dbReference type="SAM" id="MobiDB-lite"/>
    </source>
</evidence>